<dbReference type="AlphaFoldDB" id="A0AAE4TP98"/>
<accession>A0AAE4TP98</accession>
<dbReference type="InterPro" id="IPR036397">
    <property type="entry name" value="RNaseH_sf"/>
</dbReference>
<comment type="caution">
    <text evidence="1">The sequence shown here is derived from an EMBL/GenBank/DDBJ whole genome shotgun (WGS) entry which is preliminary data.</text>
</comment>
<evidence type="ECO:0000313" key="1">
    <source>
        <dbReference type="EMBL" id="MDV5976680.1"/>
    </source>
</evidence>
<reference evidence="1" key="1">
    <citation type="submission" date="2021-04" db="EMBL/GenBank/DDBJ databases">
        <title>Draft genomes of 20 S. canis strains.</title>
        <authorList>
            <person name="Pagnossin D."/>
            <person name="Weir W."/>
            <person name="Smith A."/>
            <person name="Ure R."/>
            <person name="Oravcova K."/>
        </authorList>
    </citation>
    <scope>NUCLEOTIDE SEQUENCE</scope>
    <source>
        <strain evidence="1">284</strain>
    </source>
</reference>
<evidence type="ECO:0000313" key="2">
    <source>
        <dbReference type="Proteomes" id="UP001186118"/>
    </source>
</evidence>
<organism evidence="1 2">
    <name type="scientific">Streptococcus canis</name>
    <dbReference type="NCBI Taxonomy" id="1329"/>
    <lineage>
        <taxon>Bacteria</taxon>
        <taxon>Bacillati</taxon>
        <taxon>Bacillota</taxon>
        <taxon>Bacilli</taxon>
        <taxon>Lactobacillales</taxon>
        <taxon>Streptococcaceae</taxon>
        <taxon>Streptococcus</taxon>
    </lineage>
</organism>
<dbReference type="EMBL" id="JAGQEX010000007">
    <property type="protein sequence ID" value="MDV5976680.1"/>
    <property type="molecule type" value="Genomic_DNA"/>
</dbReference>
<evidence type="ECO:0008006" key="3">
    <source>
        <dbReference type="Google" id="ProtNLM"/>
    </source>
</evidence>
<dbReference type="Gene3D" id="3.30.420.10">
    <property type="entry name" value="Ribonuclease H-like superfamily/Ribonuclease H"/>
    <property type="match status" value="1"/>
</dbReference>
<dbReference type="GO" id="GO:0003676">
    <property type="term" value="F:nucleic acid binding"/>
    <property type="evidence" value="ECO:0007669"/>
    <property type="project" value="InterPro"/>
</dbReference>
<gene>
    <name evidence="1" type="ORF">KB584_04270</name>
</gene>
<sequence>MDKATFHRRSRLEVLCKEQGHRLLPLPPYSPEYHFIKETRAHIKNTSEKYCQSDIVLLHLT</sequence>
<dbReference type="Proteomes" id="UP001186118">
    <property type="component" value="Unassembled WGS sequence"/>
</dbReference>
<protein>
    <recommendedName>
        <fullName evidence="3">Tc1-like transposase DDE domain-containing protein</fullName>
    </recommendedName>
</protein>
<proteinExistence type="predicted"/>
<name>A0AAE4TP98_STRCB</name>